<comment type="similarity">
    <text evidence="3">Belongs to the UreF family.</text>
</comment>
<sequence>MSMGTIMATITIMTMRTGITAMLADAALHRLLAWTSPSYPVGGFTYSHGLETMVEQGRVRTAGDVAAYVEAVLARGGGWIDAVLFVHAWRTAGNEAAFDEIAELAAAFRGSSETALESRQQGSSFLTVTRKAWPHPALDAFAARHADRPIAHCAIMALACAAHAVPLVPALHGWLHAAAANLVSAGVRLVPLGQTDGQHALAALAAAMEAIAARALVTPLEDLGTAAPELELASLAHETLYTRLFRS</sequence>
<reference evidence="4 5" key="1">
    <citation type="submission" date="2023-03" db="EMBL/GenBank/DDBJ databases">
        <title>NovoSphingobium album sp. nov. isolated from polycyclic aromatic hydrocarbons- and heavy-metal polluted soil.</title>
        <authorList>
            <person name="Liu Z."/>
            <person name="Wang K."/>
        </authorList>
    </citation>
    <scope>NUCLEOTIDE SEQUENCE [LARGE SCALE GENOMIC DNA]</scope>
    <source>
        <strain evidence="4 5">H3SJ31-1</strain>
    </source>
</reference>
<comment type="subcellular location">
    <subcellularLocation>
        <location evidence="3">Cytoplasm</location>
    </subcellularLocation>
</comment>
<dbReference type="InterPro" id="IPR002639">
    <property type="entry name" value="UreF"/>
</dbReference>
<evidence type="ECO:0000256" key="1">
    <source>
        <dbReference type="ARBA" id="ARBA00022988"/>
    </source>
</evidence>
<evidence type="ECO:0000256" key="2">
    <source>
        <dbReference type="ARBA" id="ARBA00023186"/>
    </source>
</evidence>
<comment type="function">
    <text evidence="3">Required for maturation of urease via the functional incorporation of the urease nickel metallocenter.</text>
</comment>
<comment type="caution">
    <text evidence="4">The sequence shown here is derived from an EMBL/GenBank/DDBJ whole genome shotgun (WGS) entry which is preliminary data.</text>
</comment>
<dbReference type="HAMAP" id="MF_01385">
    <property type="entry name" value="UreF"/>
    <property type="match status" value="1"/>
</dbReference>
<dbReference type="Pfam" id="PF01730">
    <property type="entry name" value="UreF"/>
    <property type="match status" value="1"/>
</dbReference>
<dbReference type="EMBL" id="JARESE010000062">
    <property type="protein sequence ID" value="MDE8653600.1"/>
    <property type="molecule type" value="Genomic_DNA"/>
</dbReference>
<dbReference type="InterPro" id="IPR038277">
    <property type="entry name" value="UreF_sf"/>
</dbReference>
<dbReference type="PANTHER" id="PTHR33620">
    <property type="entry name" value="UREASE ACCESSORY PROTEIN F"/>
    <property type="match status" value="1"/>
</dbReference>
<dbReference type="Proteomes" id="UP001216253">
    <property type="component" value="Unassembled WGS sequence"/>
</dbReference>
<evidence type="ECO:0000313" key="5">
    <source>
        <dbReference type="Proteomes" id="UP001216253"/>
    </source>
</evidence>
<accession>A0ABT5WUL7</accession>
<dbReference type="PANTHER" id="PTHR33620:SF1">
    <property type="entry name" value="UREASE ACCESSORY PROTEIN F"/>
    <property type="match status" value="1"/>
</dbReference>
<keyword evidence="2 3" id="KW-0143">Chaperone</keyword>
<evidence type="ECO:0000313" key="4">
    <source>
        <dbReference type="EMBL" id="MDE8653600.1"/>
    </source>
</evidence>
<keyword evidence="1 3" id="KW-0996">Nickel insertion</keyword>
<organism evidence="4 5">
    <name type="scientific">Novosphingobium album</name>
    <name type="common">ex Liu et al. 2023</name>
    <dbReference type="NCBI Taxonomy" id="3031130"/>
    <lineage>
        <taxon>Bacteria</taxon>
        <taxon>Pseudomonadati</taxon>
        <taxon>Pseudomonadota</taxon>
        <taxon>Alphaproteobacteria</taxon>
        <taxon>Sphingomonadales</taxon>
        <taxon>Sphingomonadaceae</taxon>
        <taxon>Novosphingobium</taxon>
    </lineage>
</organism>
<keyword evidence="3" id="KW-0963">Cytoplasm</keyword>
<comment type="subunit">
    <text evidence="3">UreD, UreF and UreG form a complex that acts as a GTP-hydrolysis-dependent molecular chaperone, activating the urease apoprotein by helping to assemble the nickel containing metallocenter of UreC. The UreE protein probably delivers the nickel.</text>
</comment>
<dbReference type="PIRSF" id="PIRSF009467">
    <property type="entry name" value="Ureas_acces_UreF"/>
    <property type="match status" value="1"/>
</dbReference>
<keyword evidence="5" id="KW-1185">Reference proteome</keyword>
<dbReference type="Gene3D" id="1.10.4190.10">
    <property type="entry name" value="Urease accessory protein UreF"/>
    <property type="match status" value="1"/>
</dbReference>
<name>A0ABT5WUL7_9SPHN</name>
<evidence type="ECO:0000256" key="3">
    <source>
        <dbReference type="HAMAP-Rule" id="MF_01385"/>
    </source>
</evidence>
<gene>
    <name evidence="3" type="primary">ureF</name>
    <name evidence="4" type="ORF">PYV00_18015</name>
</gene>
<proteinExistence type="inferred from homology"/>
<protein>
    <recommendedName>
        <fullName evidence="3">Urease accessory protein UreF</fullName>
    </recommendedName>
</protein>